<dbReference type="OrthoDB" id="3936451at2759"/>
<sequence>MGITPAGRGPELLGTVGLFVALSTIAIILRCYTRICIVKSFGLDDYTALAAWILFILYSTFAMSGVHNGTGQHAVDIPKEVLPVGLKWWWACEPAYILTCMALKLSIGIFLLRIAVVRTHKIIIWTVIIVTETYSTFFFLLFVLQCRPSAYFWTQYTGGSGTCIDPKITVQAFYGYSAISCIGDWTVGILPAFMVWNLQMNRRTKLSVAAILAVGCIASTATIIRIPFISGMADINDFLYSTMDVAIWSTVEVGIGIVASAAATLRPLFRVFFAGSKAVNGGSSAPASSHWPKSGYIRSRDANEAFALRSDISKTGGVTTVIQGDVDMESGHMKRESHDGNANPAGWNNSDAQLRGNSSDEEPPAWKGGIVKTTGMTQTRH</sequence>
<dbReference type="PANTHER" id="PTHR33048:SF96">
    <property type="entry name" value="INTEGRAL MEMBRANE PROTEIN"/>
    <property type="match status" value="1"/>
</dbReference>
<feature type="domain" description="Rhodopsin" evidence="8">
    <location>
        <begin position="29"/>
        <end position="270"/>
    </location>
</feature>
<dbReference type="RefSeq" id="XP_018126457.1">
    <property type="nucleotide sequence ID" value="XM_018279121.2"/>
</dbReference>
<comment type="subcellular location">
    <subcellularLocation>
        <location evidence="1">Membrane</location>
        <topology evidence="1">Multi-pass membrane protein</topology>
    </subcellularLocation>
</comment>
<keyword evidence="2 7" id="KW-0812">Transmembrane</keyword>
<dbReference type="Pfam" id="PF20684">
    <property type="entry name" value="Fung_rhodopsin"/>
    <property type="match status" value="1"/>
</dbReference>
<reference evidence="10" key="2">
    <citation type="journal article" date="2018" name="Nat. Commun.">
        <title>Extreme sensitivity to ultraviolet light in the fungal pathogen causing white-nose syndrome of bats.</title>
        <authorList>
            <person name="Palmer J.M."/>
            <person name="Drees K.P."/>
            <person name="Foster J.T."/>
            <person name="Lindner D.L."/>
        </authorList>
    </citation>
    <scope>NUCLEOTIDE SEQUENCE [LARGE SCALE GENOMIC DNA]</scope>
    <source>
        <strain evidence="10">UAMH 10579</strain>
    </source>
</reference>
<keyword evidence="4 7" id="KW-0472">Membrane</keyword>
<protein>
    <recommendedName>
        <fullName evidence="8">Rhodopsin domain-containing protein</fullName>
    </recommendedName>
</protein>
<reference evidence="9 10" key="1">
    <citation type="submission" date="2016-03" db="EMBL/GenBank/DDBJ databases">
        <title>Comparative genomics of Pseudogymnoascus destructans, the fungus causing white-nose syndrome of bats.</title>
        <authorList>
            <person name="Palmer J.M."/>
            <person name="Drees K.P."/>
            <person name="Foster J.T."/>
            <person name="Lindner D.L."/>
        </authorList>
    </citation>
    <scope>NUCLEOTIDE SEQUENCE [LARGE SCALE GENOMIC DNA]</scope>
    <source>
        <strain evidence="9 10">UAMH 10579</strain>
    </source>
</reference>
<evidence type="ECO:0000313" key="9">
    <source>
        <dbReference type="EMBL" id="OBT92724.1"/>
    </source>
</evidence>
<evidence type="ECO:0000256" key="3">
    <source>
        <dbReference type="ARBA" id="ARBA00022989"/>
    </source>
</evidence>
<evidence type="ECO:0000256" key="7">
    <source>
        <dbReference type="SAM" id="Phobius"/>
    </source>
</evidence>
<feature type="transmembrane region" description="Helical" evidence="7">
    <location>
        <begin position="174"/>
        <end position="196"/>
    </location>
</feature>
<dbReference type="Proteomes" id="UP000091956">
    <property type="component" value="Unassembled WGS sequence"/>
</dbReference>
<accession>A0A1B8GA78</accession>
<dbReference type="GeneID" id="28843095"/>
<evidence type="ECO:0000256" key="4">
    <source>
        <dbReference type="ARBA" id="ARBA00023136"/>
    </source>
</evidence>
<feature type="transmembrane region" description="Helical" evidence="7">
    <location>
        <begin position="12"/>
        <end position="33"/>
    </location>
</feature>
<evidence type="ECO:0000313" key="10">
    <source>
        <dbReference type="Proteomes" id="UP000091956"/>
    </source>
</evidence>
<evidence type="ECO:0000256" key="1">
    <source>
        <dbReference type="ARBA" id="ARBA00004141"/>
    </source>
</evidence>
<dbReference type="PANTHER" id="PTHR33048">
    <property type="entry name" value="PTH11-LIKE INTEGRAL MEMBRANE PROTEIN (AFU_ORTHOLOGUE AFUA_5G11245)"/>
    <property type="match status" value="1"/>
</dbReference>
<organism evidence="9 10">
    <name type="scientific">Pseudogymnoascus verrucosus</name>
    <dbReference type="NCBI Taxonomy" id="342668"/>
    <lineage>
        <taxon>Eukaryota</taxon>
        <taxon>Fungi</taxon>
        <taxon>Dikarya</taxon>
        <taxon>Ascomycota</taxon>
        <taxon>Pezizomycotina</taxon>
        <taxon>Leotiomycetes</taxon>
        <taxon>Thelebolales</taxon>
        <taxon>Thelebolaceae</taxon>
        <taxon>Pseudogymnoascus</taxon>
    </lineage>
</organism>
<evidence type="ECO:0000256" key="2">
    <source>
        <dbReference type="ARBA" id="ARBA00022692"/>
    </source>
</evidence>
<dbReference type="InterPro" id="IPR049326">
    <property type="entry name" value="Rhodopsin_dom_fungi"/>
</dbReference>
<keyword evidence="3 7" id="KW-1133">Transmembrane helix</keyword>
<dbReference type="InterPro" id="IPR052337">
    <property type="entry name" value="SAT4-like"/>
</dbReference>
<dbReference type="EMBL" id="KV460263">
    <property type="protein sequence ID" value="OBT92724.1"/>
    <property type="molecule type" value="Genomic_DNA"/>
</dbReference>
<feature type="transmembrane region" description="Helical" evidence="7">
    <location>
        <begin position="245"/>
        <end position="265"/>
    </location>
</feature>
<gene>
    <name evidence="9" type="ORF">VE01_09709</name>
</gene>
<evidence type="ECO:0000256" key="6">
    <source>
        <dbReference type="SAM" id="MobiDB-lite"/>
    </source>
</evidence>
<evidence type="ECO:0000259" key="8">
    <source>
        <dbReference type="Pfam" id="PF20684"/>
    </source>
</evidence>
<name>A0A1B8GA78_9PEZI</name>
<proteinExistence type="inferred from homology"/>
<keyword evidence="10" id="KW-1185">Reference proteome</keyword>
<feature type="transmembrane region" description="Helical" evidence="7">
    <location>
        <begin position="95"/>
        <end position="115"/>
    </location>
</feature>
<dbReference type="GO" id="GO:0016020">
    <property type="term" value="C:membrane"/>
    <property type="evidence" value="ECO:0007669"/>
    <property type="project" value="UniProtKB-SubCell"/>
</dbReference>
<feature type="region of interest" description="Disordered" evidence="6">
    <location>
        <begin position="331"/>
        <end position="381"/>
    </location>
</feature>
<feature type="transmembrane region" description="Helical" evidence="7">
    <location>
        <begin position="122"/>
        <end position="144"/>
    </location>
</feature>
<dbReference type="AlphaFoldDB" id="A0A1B8GA78"/>
<evidence type="ECO:0000256" key="5">
    <source>
        <dbReference type="ARBA" id="ARBA00038359"/>
    </source>
</evidence>
<feature type="compositionally biased region" description="Polar residues" evidence="6">
    <location>
        <begin position="346"/>
        <end position="357"/>
    </location>
</feature>
<comment type="similarity">
    <text evidence="5">Belongs to the SAT4 family.</text>
</comment>
<feature type="transmembrane region" description="Helical" evidence="7">
    <location>
        <begin position="208"/>
        <end position="233"/>
    </location>
</feature>
<feature type="transmembrane region" description="Helical" evidence="7">
    <location>
        <begin position="45"/>
        <end position="66"/>
    </location>
</feature>